<name>A0ACD3ZFQ7_FUSSC</name>
<evidence type="ECO:0000313" key="1">
    <source>
        <dbReference type="EMBL" id="UPL00125.1"/>
    </source>
</evidence>
<gene>
    <name evidence="1" type="ORF">LCI18_011059</name>
</gene>
<reference evidence="1" key="1">
    <citation type="submission" date="2021-11" db="EMBL/GenBank/DDBJ databases">
        <title>Fusarium solani-melongenae Genome sequencing and assembly.</title>
        <authorList>
            <person name="Xie S."/>
            <person name="Huang L."/>
            <person name="Zhang X."/>
        </authorList>
    </citation>
    <scope>NUCLEOTIDE SEQUENCE</scope>
    <source>
        <strain evidence="1">CRI 24-3</strain>
    </source>
</reference>
<dbReference type="Proteomes" id="UP000830768">
    <property type="component" value="Chromosome 9"/>
</dbReference>
<keyword evidence="2" id="KW-1185">Reference proteome</keyword>
<sequence>MSDEARKCRHGNETAEPCQSCKTERREQLKYRWKIILGLFLPFAISALDLNWIISSFNLTAAAFIPFWGQMADIFGRHASIQACMIIAIVGGALCTGAPTNAFPMLLFGRALQGIGCAGINVVVRAIVADKVSLQEDAKNWSIFSMVAGSSYSVGPVIGGYLTNTNWRWCFGITLPIGVAGCIITFIVLRKELLGPQPIPQFEETTETGRRTTFKQRLKTVDVGGQVLSLFGFGLLILALTWAGSTYAWDSPAIIVPLVLGGLIICAFVLWQYYMTPGRILESKFPQQQAMIPWEVLHNRDIGLLFYTSFASGMAMYSVLYFCTLYFTMVKQLLPSEAGRQLLFFVPGLGTGVFIAILMCNYSPRQTWHPIMLGAVIEAIGLGVLAWALWKEHDPTVYGMMVLTGVGIGIRLMPVPLHGMAYFPKRIAAVISLMEVSDPFGGTLGLTIMTTVLNNVASVGDLGDSAGYDFTEFSDIGEQEMEDLRQRAKKGIVLAFVAIFPFMVLCVIASAFLGNVYISTDASDQDEQSNVIYQRVFFWSWIRGKKINESSHLVTTTRRATWRGEQGMLPDVNGSSNTEEARK</sequence>
<dbReference type="EMBL" id="CP090037">
    <property type="protein sequence ID" value="UPL00125.1"/>
    <property type="molecule type" value="Genomic_DNA"/>
</dbReference>
<evidence type="ECO:0000313" key="2">
    <source>
        <dbReference type="Proteomes" id="UP000830768"/>
    </source>
</evidence>
<organism evidence="1 2">
    <name type="scientific">Fusarium solani subsp. cucurbitae</name>
    <name type="common">Neocosmosporum cucurbitae</name>
    <dbReference type="NCBI Taxonomy" id="2747967"/>
    <lineage>
        <taxon>Eukaryota</taxon>
        <taxon>Fungi</taxon>
        <taxon>Dikarya</taxon>
        <taxon>Ascomycota</taxon>
        <taxon>Pezizomycotina</taxon>
        <taxon>Sordariomycetes</taxon>
        <taxon>Hypocreomycetidae</taxon>
        <taxon>Hypocreales</taxon>
        <taxon>Nectriaceae</taxon>
        <taxon>Fusarium</taxon>
        <taxon>Fusarium solani species complex</taxon>
    </lineage>
</organism>
<proteinExistence type="predicted"/>
<protein>
    <submittedName>
        <fullName evidence="1">Uncharacterized protein</fullName>
    </submittedName>
</protein>
<accession>A0ACD3ZFQ7</accession>